<dbReference type="InterPro" id="IPR050583">
    <property type="entry name" value="Mycobacterial_A85_antigen"/>
</dbReference>
<dbReference type="Proteomes" id="UP000300879">
    <property type="component" value="Chromosome"/>
</dbReference>
<keyword evidence="2" id="KW-1185">Reference proteome</keyword>
<proteinExistence type="predicted"/>
<gene>
    <name evidence="1" type="ORF">E6C60_2821</name>
</gene>
<dbReference type="KEGG" id="palo:E6C60_2821"/>
<dbReference type="PANTHER" id="PTHR48098">
    <property type="entry name" value="ENTEROCHELIN ESTERASE-RELATED"/>
    <property type="match status" value="1"/>
</dbReference>
<evidence type="ECO:0000313" key="1">
    <source>
        <dbReference type="EMBL" id="QCT03533.1"/>
    </source>
</evidence>
<dbReference type="RefSeq" id="WP_138226389.1">
    <property type="nucleotide sequence ID" value="NZ_CP040396.1"/>
</dbReference>
<evidence type="ECO:0000313" key="2">
    <source>
        <dbReference type="Proteomes" id="UP000300879"/>
    </source>
</evidence>
<dbReference type="InterPro" id="IPR029058">
    <property type="entry name" value="AB_hydrolase_fold"/>
</dbReference>
<reference evidence="1 2" key="1">
    <citation type="submission" date="2019-05" db="EMBL/GenBank/DDBJ databases">
        <authorList>
            <person name="Chen C."/>
        </authorList>
    </citation>
    <scope>NUCLEOTIDE SEQUENCE [LARGE SCALE GENOMIC DNA]</scope>
    <source>
        <strain evidence="1 2">HB172198</strain>
    </source>
</reference>
<organism evidence="1 2">
    <name type="scientific">Paenibacillus algicola</name>
    <dbReference type="NCBI Taxonomy" id="2565926"/>
    <lineage>
        <taxon>Bacteria</taxon>
        <taxon>Bacillati</taxon>
        <taxon>Bacillota</taxon>
        <taxon>Bacilli</taxon>
        <taxon>Bacillales</taxon>
        <taxon>Paenibacillaceae</taxon>
        <taxon>Paenibacillus</taxon>
    </lineage>
</organism>
<dbReference type="Gene3D" id="3.40.50.1820">
    <property type="entry name" value="alpha/beta hydrolase"/>
    <property type="match status" value="1"/>
</dbReference>
<dbReference type="SUPFAM" id="SSF53474">
    <property type="entry name" value="alpha/beta-Hydrolases"/>
    <property type="match status" value="1"/>
</dbReference>
<dbReference type="InterPro" id="IPR000801">
    <property type="entry name" value="Esterase-like"/>
</dbReference>
<accession>A0A4P8XM69</accession>
<sequence length="453" mass="51143">MPIITLKDMYSSSLHNSRDIFVYLPPSYEKEDDRHYPVLYVHDGQHMFAGDERGDSWDLHLTAEELISQGVMEEIIIVAVSSVTHQRVSEYFHDNPGVKDIFHAECKGEAYEEFLISEVMPRIDRDFRTRTGPEHTALLGSSAGALVSYHIGFHRPDSFGKIGLMSPFLVHTLVNEQGEAGGKPPVSQMNMYRRYEEKPPVSVWLDIGGVEGTFMVSQVRQFADELIELGFQPGKDLMFLVDEAAAHTQSAWRQRAACPLLYFFGDLGQPVSLELPGRKEIVLEEKGFHLHPKAQYTSGFQMTLLHARYQAEPPEMLEVKSDGAVIPLQQGAAQVRIHYGGIAESFSVEIAAGHTELVEVEVTVTVPHSTIRDDSIHCGFEIPRAGEGLYYGRYLLPRDLYFQVKISKGFGVHEKADSYREFNTCEPRRLHFQVEEWEHEQSSIFGSSAGDYS</sequence>
<dbReference type="PANTHER" id="PTHR48098:SF6">
    <property type="entry name" value="FERRI-BACILLIBACTIN ESTERASE BESA"/>
    <property type="match status" value="1"/>
</dbReference>
<protein>
    <submittedName>
        <fullName evidence="1">Carbohydrate esterase</fullName>
    </submittedName>
</protein>
<dbReference type="EMBL" id="CP040396">
    <property type="protein sequence ID" value="QCT03533.1"/>
    <property type="molecule type" value="Genomic_DNA"/>
</dbReference>
<dbReference type="AlphaFoldDB" id="A0A4P8XM69"/>
<name>A0A4P8XM69_9BACL</name>
<dbReference type="Pfam" id="PF00756">
    <property type="entry name" value="Esterase"/>
    <property type="match status" value="1"/>
</dbReference>
<dbReference type="OrthoDB" id="9784036at2"/>